<reference evidence="2" key="2">
    <citation type="submission" date="2015-01" db="EMBL/GenBank/DDBJ databases">
        <title>Evolutionary Origins and Diversification of the Mycorrhizal Mutualists.</title>
        <authorList>
            <consortium name="DOE Joint Genome Institute"/>
            <consortium name="Mycorrhizal Genomics Consortium"/>
            <person name="Kohler A."/>
            <person name="Kuo A."/>
            <person name="Nagy L.G."/>
            <person name="Floudas D."/>
            <person name="Copeland A."/>
            <person name="Barry K.W."/>
            <person name="Cichocki N."/>
            <person name="Veneault-Fourrey C."/>
            <person name="LaButti K."/>
            <person name="Lindquist E.A."/>
            <person name="Lipzen A."/>
            <person name="Lundell T."/>
            <person name="Morin E."/>
            <person name="Murat C."/>
            <person name="Riley R."/>
            <person name="Ohm R."/>
            <person name="Sun H."/>
            <person name="Tunlid A."/>
            <person name="Henrissat B."/>
            <person name="Grigoriev I.V."/>
            <person name="Hibbett D.S."/>
            <person name="Martin F."/>
        </authorList>
    </citation>
    <scope>NUCLEOTIDE SEQUENCE [LARGE SCALE GENOMIC DNA]</scope>
    <source>
        <strain evidence="2">F 1598</strain>
    </source>
</reference>
<dbReference type="InParanoid" id="A0A0C3G8U0"/>
<reference evidence="1 2" key="1">
    <citation type="submission" date="2014-04" db="EMBL/GenBank/DDBJ databases">
        <authorList>
            <consortium name="DOE Joint Genome Institute"/>
            <person name="Kuo A."/>
            <person name="Tarkka M."/>
            <person name="Buscot F."/>
            <person name="Kohler A."/>
            <person name="Nagy L.G."/>
            <person name="Floudas D."/>
            <person name="Copeland A."/>
            <person name="Barry K.W."/>
            <person name="Cichocki N."/>
            <person name="Veneault-Fourrey C."/>
            <person name="LaButti K."/>
            <person name="Lindquist E.A."/>
            <person name="Lipzen A."/>
            <person name="Lundell T."/>
            <person name="Morin E."/>
            <person name="Murat C."/>
            <person name="Sun H."/>
            <person name="Tunlid A."/>
            <person name="Henrissat B."/>
            <person name="Grigoriev I.V."/>
            <person name="Hibbett D.S."/>
            <person name="Martin F."/>
            <person name="Nordberg H.P."/>
            <person name="Cantor M.N."/>
            <person name="Hua S.X."/>
        </authorList>
    </citation>
    <scope>NUCLEOTIDE SEQUENCE [LARGE SCALE GENOMIC DNA]</scope>
    <source>
        <strain evidence="1 2">F 1598</strain>
    </source>
</reference>
<dbReference type="Proteomes" id="UP000054166">
    <property type="component" value="Unassembled WGS sequence"/>
</dbReference>
<dbReference type="HOGENOM" id="CLU_2085656_0_0_1"/>
<keyword evidence="2" id="KW-1185">Reference proteome</keyword>
<proteinExistence type="predicted"/>
<protein>
    <submittedName>
        <fullName evidence="1">Uncharacterized protein</fullName>
    </submittedName>
</protein>
<name>A0A0C3G8U0_PILCF</name>
<gene>
    <name evidence="1" type="ORF">PILCRDRAFT_814062</name>
</gene>
<evidence type="ECO:0000313" key="2">
    <source>
        <dbReference type="Proteomes" id="UP000054166"/>
    </source>
</evidence>
<dbReference type="EMBL" id="KN832977">
    <property type="protein sequence ID" value="KIM88149.1"/>
    <property type="molecule type" value="Genomic_DNA"/>
</dbReference>
<evidence type="ECO:0000313" key="1">
    <source>
        <dbReference type="EMBL" id="KIM88149.1"/>
    </source>
</evidence>
<sequence>MASSRTRWSKLWNVLASADRGGDYTNGPHTWVRRVMISSQSLAPVSSCLFAFSNLQSLFIDFASEDVRSQDKRLKSIFQPGQPVSCFPDVSDVDVHCFYRQGTLGVHCGEPSFASVM</sequence>
<accession>A0A0C3G8U0</accession>
<dbReference type="AlphaFoldDB" id="A0A0C3G8U0"/>
<organism evidence="1 2">
    <name type="scientific">Piloderma croceum (strain F 1598)</name>
    <dbReference type="NCBI Taxonomy" id="765440"/>
    <lineage>
        <taxon>Eukaryota</taxon>
        <taxon>Fungi</taxon>
        <taxon>Dikarya</taxon>
        <taxon>Basidiomycota</taxon>
        <taxon>Agaricomycotina</taxon>
        <taxon>Agaricomycetes</taxon>
        <taxon>Agaricomycetidae</taxon>
        <taxon>Atheliales</taxon>
        <taxon>Atheliaceae</taxon>
        <taxon>Piloderma</taxon>
    </lineage>
</organism>